<name>A0ABT8X4G1_9FLAO</name>
<gene>
    <name evidence="2" type="ORF">Q4Q39_15740</name>
</gene>
<organism evidence="2 3">
    <name type="scientific">Flavivirga amylovorans</name>
    <dbReference type="NCBI Taxonomy" id="870486"/>
    <lineage>
        <taxon>Bacteria</taxon>
        <taxon>Pseudomonadati</taxon>
        <taxon>Bacteroidota</taxon>
        <taxon>Flavobacteriia</taxon>
        <taxon>Flavobacteriales</taxon>
        <taxon>Flavobacteriaceae</taxon>
        <taxon>Flavivirga</taxon>
    </lineage>
</organism>
<evidence type="ECO:0000313" key="3">
    <source>
        <dbReference type="Proteomes" id="UP001176891"/>
    </source>
</evidence>
<reference evidence="2" key="1">
    <citation type="submission" date="2023-07" db="EMBL/GenBank/DDBJ databases">
        <title>Two novel species in the genus Flavivirga.</title>
        <authorList>
            <person name="Kwon K."/>
        </authorList>
    </citation>
    <scope>NUCLEOTIDE SEQUENCE</scope>
    <source>
        <strain evidence="2">KACC 14157</strain>
    </source>
</reference>
<protein>
    <recommendedName>
        <fullName evidence="4">Type II secretion system protein</fullName>
    </recommendedName>
</protein>
<keyword evidence="3" id="KW-1185">Reference proteome</keyword>
<proteinExistence type="predicted"/>
<keyword evidence="1" id="KW-1133">Transmembrane helix</keyword>
<keyword evidence="1" id="KW-0812">Transmembrane</keyword>
<evidence type="ECO:0000313" key="2">
    <source>
        <dbReference type="EMBL" id="MDO5988863.1"/>
    </source>
</evidence>
<dbReference type="EMBL" id="JAUOEM010000005">
    <property type="protein sequence ID" value="MDO5988863.1"/>
    <property type="molecule type" value="Genomic_DNA"/>
</dbReference>
<evidence type="ECO:0000256" key="1">
    <source>
        <dbReference type="SAM" id="Phobius"/>
    </source>
</evidence>
<keyword evidence="1" id="KW-0472">Membrane</keyword>
<dbReference type="Proteomes" id="UP001176891">
    <property type="component" value="Unassembled WGS sequence"/>
</dbReference>
<feature type="transmembrane region" description="Helical" evidence="1">
    <location>
        <begin position="20"/>
        <end position="40"/>
    </location>
</feature>
<sequence length="116" mass="13401">MQLLKNFKELKASSLVESVIAISIISICVLVVFMVYLNVIKLNKPVSYFKAKHTVEFLTHESIEQQDYEDNIFKYEGYTVAKNVKINEKGQMVSLSFLIKTGSKEYKINKLIPYNE</sequence>
<dbReference type="RefSeq" id="WP_303283514.1">
    <property type="nucleotide sequence ID" value="NZ_BAABCZ010000004.1"/>
</dbReference>
<evidence type="ECO:0008006" key="4">
    <source>
        <dbReference type="Google" id="ProtNLM"/>
    </source>
</evidence>
<accession>A0ABT8X4G1</accession>
<comment type="caution">
    <text evidence="2">The sequence shown here is derived from an EMBL/GenBank/DDBJ whole genome shotgun (WGS) entry which is preliminary data.</text>
</comment>